<dbReference type="GO" id="GO:0005762">
    <property type="term" value="C:mitochondrial large ribosomal subunit"/>
    <property type="evidence" value="ECO:0007669"/>
    <property type="project" value="TreeGrafter"/>
</dbReference>
<organism evidence="4 5">
    <name type="scientific">Steinernema glaseri</name>
    <dbReference type="NCBI Taxonomy" id="37863"/>
    <lineage>
        <taxon>Eukaryota</taxon>
        <taxon>Metazoa</taxon>
        <taxon>Ecdysozoa</taxon>
        <taxon>Nematoda</taxon>
        <taxon>Chromadorea</taxon>
        <taxon>Rhabditida</taxon>
        <taxon>Tylenchina</taxon>
        <taxon>Panagrolaimomorpha</taxon>
        <taxon>Strongyloidoidea</taxon>
        <taxon>Steinernematidae</taxon>
        <taxon>Steinernema</taxon>
    </lineage>
</organism>
<dbReference type="GO" id="GO:0003735">
    <property type="term" value="F:structural constituent of ribosome"/>
    <property type="evidence" value="ECO:0007669"/>
    <property type="project" value="InterPro"/>
</dbReference>
<reference evidence="5" key="1">
    <citation type="submission" date="2016-11" db="UniProtKB">
        <authorList>
            <consortium name="WormBaseParasite"/>
        </authorList>
    </citation>
    <scope>IDENTIFICATION</scope>
</reference>
<dbReference type="AlphaFoldDB" id="A0A1I8ASS5"/>
<dbReference type="SUPFAM" id="SSF52161">
    <property type="entry name" value="Ribosomal protein L13"/>
    <property type="match status" value="1"/>
</dbReference>
<keyword evidence="4" id="KW-1185">Reference proteome</keyword>
<accession>A0A1I8ASS5</accession>
<protein>
    <submittedName>
        <fullName evidence="5">Ribosomal protein L13</fullName>
    </submittedName>
</protein>
<comment type="similarity">
    <text evidence="1">Belongs to the universal ribosomal protein uL13 family.</text>
</comment>
<dbReference type="CDD" id="cd00392">
    <property type="entry name" value="Ribosomal_L13"/>
    <property type="match status" value="1"/>
</dbReference>
<proteinExistence type="inferred from homology"/>
<dbReference type="PANTHER" id="PTHR11545">
    <property type="entry name" value="RIBOSOMAL PROTEIN L13"/>
    <property type="match status" value="1"/>
</dbReference>
<evidence type="ECO:0000256" key="1">
    <source>
        <dbReference type="ARBA" id="ARBA00006227"/>
    </source>
</evidence>
<dbReference type="FunFam" id="3.90.1180.10:FF:000005">
    <property type="entry name" value="39S ribosomal protein L13, mitochondrial"/>
    <property type="match status" value="1"/>
</dbReference>
<dbReference type="Gene3D" id="3.90.1180.10">
    <property type="entry name" value="Ribosomal protein L13"/>
    <property type="match status" value="1"/>
</dbReference>
<dbReference type="GO" id="GO:0003729">
    <property type="term" value="F:mRNA binding"/>
    <property type="evidence" value="ECO:0007669"/>
    <property type="project" value="TreeGrafter"/>
</dbReference>
<dbReference type="GO" id="GO:0017148">
    <property type="term" value="P:negative regulation of translation"/>
    <property type="evidence" value="ECO:0007669"/>
    <property type="project" value="TreeGrafter"/>
</dbReference>
<dbReference type="PANTHER" id="PTHR11545:SF2">
    <property type="entry name" value="LARGE RIBOSOMAL SUBUNIT PROTEIN UL13M"/>
    <property type="match status" value="1"/>
</dbReference>
<dbReference type="InterPro" id="IPR005822">
    <property type="entry name" value="Ribosomal_uL13"/>
</dbReference>
<dbReference type="GO" id="GO:0006412">
    <property type="term" value="P:translation"/>
    <property type="evidence" value="ECO:0007669"/>
    <property type="project" value="InterPro"/>
</dbReference>
<evidence type="ECO:0000313" key="4">
    <source>
        <dbReference type="Proteomes" id="UP000095287"/>
    </source>
</evidence>
<keyword evidence="3" id="KW-0687">Ribonucleoprotein</keyword>
<dbReference type="Pfam" id="PF00572">
    <property type="entry name" value="Ribosomal_L13"/>
    <property type="match status" value="1"/>
</dbReference>
<dbReference type="HAMAP" id="MF_01366">
    <property type="entry name" value="Ribosomal_uL13"/>
    <property type="match status" value="1"/>
</dbReference>
<evidence type="ECO:0000313" key="5">
    <source>
        <dbReference type="WBParaSite" id="L893_g9098.t1"/>
    </source>
</evidence>
<evidence type="ECO:0000256" key="3">
    <source>
        <dbReference type="ARBA" id="ARBA00023274"/>
    </source>
</evidence>
<dbReference type="Proteomes" id="UP000095287">
    <property type="component" value="Unplaced"/>
</dbReference>
<dbReference type="InterPro" id="IPR036899">
    <property type="entry name" value="Ribosomal_uL13_sf"/>
</dbReference>
<keyword evidence="2" id="KW-0689">Ribosomal protein</keyword>
<name>A0A1I8ASS5_9BILA</name>
<evidence type="ECO:0000256" key="2">
    <source>
        <dbReference type="ARBA" id="ARBA00022980"/>
    </source>
</evidence>
<dbReference type="WBParaSite" id="L893_g9098.t1">
    <property type="protein sequence ID" value="L893_g9098.t1"/>
    <property type="gene ID" value="L893_g9098"/>
</dbReference>
<dbReference type="PIRSF" id="PIRSF002181">
    <property type="entry name" value="Ribosomal_L13"/>
    <property type="match status" value="1"/>
</dbReference>
<sequence length="198" mass="23751">MSVSRFGRVNQWLTMSRQWHVVDAKFQDAYILGEKVAKHLSGQHKPIWHPETDCGDHVVVVNCKHVAMHAFDWKHRLYHFNKEYPKAKALIPAYQIHEYDPTRIMYLAVYKALGNNVIRRRHIERLHLFPENDMPEFIQKNLGSQMRQVQAVPKRSDEYTEEERKAFPRLFEFEKDFVQDWTEPIEPHGRYVQEQPKK</sequence>
<dbReference type="InterPro" id="IPR005823">
    <property type="entry name" value="Ribosomal_uL13_bac-type"/>
</dbReference>